<dbReference type="EMBL" id="BDGU01000878">
    <property type="protein sequence ID" value="GAW08963.1"/>
    <property type="molecule type" value="Genomic_DNA"/>
</dbReference>
<gene>
    <name evidence="2" type="ORF">LENED_011078</name>
</gene>
<protein>
    <submittedName>
        <fullName evidence="2">Uncharacterized protein</fullName>
    </submittedName>
</protein>
<comment type="caution">
    <text evidence="2">The sequence shown here is derived from an EMBL/GenBank/DDBJ whole genome shotgun (WGS) entry which is preliminary data.</text>
</comment>
<dbReference type="Proteomes" id="UP000188533">
    <property type="component" value="Unassembled WGS sequence"/>
</dbReference>
<dbReference type="PANTHER" id="PTHR38694:SF1">
    <property type="entry name" value="PEROXIN DOMAIN-CONTAINING PROTEIN"/>
    <property type="match status" value="1"/>
</dbReference>
<proteinExistence type="predicted"/>
<dbReference type="STRING" id="5353.A0A1Q3EP31"/>
<sequence length="723" mass="78669">MLVPDLTRPKSPLAAWTTATVCHDVLDTVVDLVELYNLPPTPSLDSDGPHTTFDDQRATLKPTKHHDRVSEVPTVAEPPALAIGERERSKDPETEDLGWSENPKVPIPVVNGLNNEHLWILVRRFNKQVFHFRRITNLPPGVLDCNSTTTNDSYSPDKLRSALERFYLTIVVGVASALKHIARIRSWTEASRTAWFCAAYFLAWYKDVLTPTILTLLLTLVMVPSSRTVLFPPAPLAAIDTSTGGVKKPLAGQLGSKDSITGAQEQFRGEAAEKEADHFVTGLSTIAVSVAVGKEGQGAGSSSPAEETNSTGEIVDAKVPNIVDIEGAVDAQRAASTADKPMKDDTGSKQAATSVQQTMWDNLGTLMSALIMIMDIWEMTGNALTSSPPFKSLPMRVRIASPIALLIVVSLVLPEFWVYKGITLGFGLAFFGQPIFDKLAQKHVLKYLDHWIPMWRQYLDIRNTILLGVPTDNQLTLTLLRLGETNKSPLPPPPIIVGLDKGASSPPPTVHPDDLPPEYSEQVQEVHAASETSTDALEDEDSPKITRKSKGSKLLGLVKGTTKVGVDGVLGIEKAKAVVGSKEAKSKTGIVQPVEVVEKVQREDGPSVFRGKWKGTQGVLTVSTTATQPLVAFSKVGLKKDVDSPAETAVWSLLINDILEVRKVGGFGWKGKMIVGWSTGDRVIDGLEIIDVNGNVYYITALPRRDELFNRLVAIGNQRWESC</sequence>
<dbReference type="Pfam" id="PF11696">
    <property type="entry name" value="DUF3292"/>
    <property type="match status" value="1"/>
</dbReference>
<accession>A0A1Q3EP31</accession>
<organism evidence="2 3">
    <name type="scientific">Lentinula edodes</name>
    <name type="common">Shiitake mushroom</name>
    <name type="synonym">Lentinus edodes</name>
    <dbReference type="NCBI Taxonomy" id="5353"/>
    <lineage>
        <taxon>Eukaryota</taxon>
        <taxon>Fungi</taxon>
        <taxon>Dikarya</taxon>
        <taxon>Basidiomycota</taxon>
        <taxon>Agaricomycotina</taxon>
        <taxon>Agaricomycetes</taxon>
        <taxon>Agaricomycetidae</taxon>
        <taxon>Agaricales</taxon>
        <taxon>Marasmiineae</taxon>
        <taxon>Omphalotaceae</taxon>
        <taxon>Lentinula</taxon>
    </lineage>
</organism>
<name>A0A1Q3EP31_LENED</name>
<dbReference type="AlphaFoldDB" id="A0A1Q3EP31"/>
<reference evidence="2 3" key="1">
    <citation type="submission" date="2016-08" db="EMBL/GenBank/DDBJ databases">
        <authorList>
            <consortium name="Lentinula edodes genome sequencing consortium"/>
            <person name="Sakamoto Y."/>
            <person name="Nakade K."/>
            <person name="Sato S."/>
            <person name="Yoshida Y."/>
            <person name="Miyazaki K."/>
            <person name="Natsume S."/>
            <person name="Konno N."/>
        </authorList>
    </citation>
    <scope>NUCLEOTIDE SEQUENCE [LARGE SCALE GENOMIC DNA]</scope>
    <source>
        <strain evidence="2 3">NBRC 111202</strain>
    </source>
</reference>
<evidence type="ECO:0000313" key="2">
    <source>
        <dbReference type="EMBL" id="GAW08963.1"/>
    </source>
</evidence>
<feature type="region of interest" description="Disordered" evidence="1">
    <location>
        <begin position="491"/>
        <end position="547"/>
    </location>
</feature>
<evidence type="ECO:0000256" key="1">
    <source>
        <dbReference type="SAM" id="MobiDB-lite"/>
    </source>
</evidence>
<evidence type="ECO:0000313" key="3">
    <source>
        <dbReference type="Proteomes" id="UP000188533"/>
    </source>
</evidence>
<dbReference type="PANTHER" id="PTHR38694">
    <property type="entry name" value="CONSERVED EXPRESSED PROTEIN"/>
    <property type="match status" value="1"/>
</dbReference>
<dbReference type="InterPro" id="IPR021709">
    <property type="entry name" value="DUF3292"/>
</dbReference>
<reference evidence="2 3" key="2">
    <citation type="submission" date="2017-02" db="EMBL/GenBank/DDBJ databases">
        <title>A genome survey and senescence transcriptome analysis in Lentinula edodes.</title>
        <authorList>
            <person name="Sakamoto Y."/>
            <person name="Nakade K."/>
            <person name="Sato S."/>
            <person name="Yoshida Y."/>
            <person name="Miyazaki K."/>
            <person name="Natsume S."/>
            <person name="Konno N."/>
        </authorList>
    </citation>
    <scope>NUCLEOTIDE SEQUENCE [LARGE SCALE GENOMIC DNA]</scope>
    <source>
        <strain evidence="2 3">NBRC 111202</strain>
    </source>
</reference>
<feature type="region of interest" description="Disordered" evidence="1">
    <location>
        <begin position="40"/>
        <end position="71"/>
    </location>
</feature>
<keyword evidence="3" id="KW-1185">Reference proteome</keyword>